<dbReference type="InterPro" id="IPR019734">
    <property type="entry name" value="TPR_rpt"/>
</dbReference>
<keyword evidence="1" id="KW-0472">Membrane</keyword>
<sequence>MKKLLYLGLLSVCVLLGSCVEKNVSNVFDKVERYMDVYPDSALLLLEQIPHPEKLRGKQRADYVLLLTQARDKNYLDSMQSDSLIKLAVDYYKNGGDNVKAGKALFYYGKVMDLQGNDTLAMQAYLNALAKLEKTEEYKLQGLAYEYIGILNADRKLHKDALDNYQSSVYCFQKAADTLGVIYAYRDIARIYYVEQQYDSVYNYINRALSLCEEKKGCIDFERVTPSLLQVKGIAKRNEGDLENAIILLKTAVETEQDRHSMHHCSMSLGNIYLNQNKLDEAKRYFTLALKSERPRTLAGAYHYLYLLEKRQKKYAMALYFKEKSDSLLSVDLDAKQASQILTLQRKYEKGKLLLEKQQVEHEKKIQFYFGMVIVLFIILLCLVLYFLLRKRYKEMFRKNMQVIKENECMIKRYVYELDVLKQKTGETAETNREKVGKLNQKILLLESENKKIRENVCVNGVYLLDQLKKEKLIVKNMTKQEKEQLLEYMDLIYGNLISRLKKDFKLTSGNLILIALLKVGFTTTELMFTFDCEMNSIFTKKRRLRESLNLDTTDKLEEFITLY</sequence>
<dbReference type="SMART" id="SM00028">
    <property type="entry name" value="TPR"/>
    <property type="match status" value="4"/>
</dbReference>
<proteinExistence type="predicted"/>
<dbReference type="SUPFAM" id="SSF81901">
    <property type="entry name" value="HCP-like"/>
    <property type="match status" value="1"/>
</dbReference>
<name>A0A078S954_BACUN</name>
<evidence type="ECO:0000313" key="2">
    <source>
        <dbReference type="EMBL" id="KDS58203.1"/>
    </source>
</evidence>
<reference evidence="2 3" key="1">
    <citation type="submission" date="2014-04" db="EMBL/GenBank/DDBJ databases">
        <authorList>
            <person name="Sears C."/>
            <person name="Carroll K."/>
            <person name="Sack B.R."/>
            <person name="Qadri F."/>
            <person name="Myers L.L."/>
            <person name="Chung G.-T."/>
            <person name="Escheverria P."/>
            <person name="Fraser C.M."/>
            <person name="Sadzewicz L."/>
            <person name="Shefchek K.A."/>
            <person name="Tallon L."/>
            <person name="Das S.P."/>
            <person name="Daugherty S."/>
            <person name="Mongodin E.F."/>
        </authorList>
    </citation>
    <scope>NUCLEOTIDE SEQUENCE [LARGE SCALE GENOMIC DNA]</scope>
    <source>
        <strain evidence="2 3">3978 T3 ii</strain>
    </source>
</reference>
<protein>
    <submittedName>
        <fullName evidence="2">Tetratricopeptide repeat family protein</fullName>
    </submittedName>
</protein>
<feature type="transmembrane region" description="Helical" evidence="1">
    <location>
        <begin position="368"/>
        <end position="389"/>
    </location>
</feature>
<dbReference type="PATRIC" id="fig|1339349.3.peg.563"/>
<dbReference type="PROSITE" id="PS51257">
    <property type="entry name" value="PROKAR_LIPOPROTEIN"/>
    <property type="match status" value="1"/>
</dbReference>
<keyword evidence="1" id="KW-0812">Transmembrane</keyword>
<accession>A0A078S954</accession>
<dbReference type="Proteomes" id="UP000028013">
    <property type="component" value="Unassembled WGS sequence"/>
</dbReference>
<dbReference type="EMBL" id="JNHN01000076">
    <property type="protein sequence ID" value="KDS58203.1"/>
    <property type="molecule type" value="Genomic_DNA"/>
</dbReference>
<dbReference type="InterPro" id="IPR011990">
    <property type="entry name" value="TPR-like_helical_dom_sf"/>
</dbReference>
<evidence type="ECO:0000313" key="3">
    <source>
        <dbReference type="Proteomes" id="UP000028013"/>
    </source>
</evidence>
<keyword evidence="1" id="KW-1133">Transmembrane helix</keyword>
<comment type="caution">
    <text evidence="2">The sequence shown here is derived from an EMBL/GenBank/DDBJ whole genome shotgun (WGS) entry which is preliminary data.</text>
</comment>
<dbReference type="Gene3D" id="1.25.40.10">
    <property type="entry name" value="Tetratricopeptide repeat domain"/>
    <property type="match status" value="2"/>
</dbReference>
<dbReference type="AlphaFoldDB" id="A0A078S954"/>
<evidence type="ECO:0000256" key="1">
    <source>
        <dbReference type="SAM" id="Phobius"/>
    </source>
</evidence>
<dbReference type="SUPFAM" id="SSF48452">
    <property type="entry name" value="TPR-like"/>
    <property type="match status" value="1"/>
</dbReference>
<gene>
    <name evidence="2" type="ORF">M094_3726</name>
</gene>
<dbReference type="RefSeq" id="WP_035450039.1">
    <property type="nucleotide sequence ID" value="NZ_JNHN01000076.1"/>
</dbReference>
<organism evidence="2 3">
    <name type="scientific">Bacteroides uniformis str. 3978 T3 ii</name>
    <dbReference type="NCBI Taxonomy" id="1339349"/>
    <lineage>
        <taxon>Bacteria</taxon>
        <taxon>Pseudomonadati</taxon>
        <taxon>Bacteroidota</taxon>
        <taxon>Bacteroidia</taxon>
        <taxon>Bacteroidales</taxon>
        <taxon>Bacteroidaceae</taxon>
        <taxon>Bacteroides</taxon>
    </lineage>
</organism>